<dbReference type="Pfam" id="PF01145">
    <property type="entry name" value="Band_7"/>
    <property type="match status" value="1"/>
</dbReference>
<gene>
    <name evidence="4" type="ordered locus">SYNW1550</name>
</gene>
<dbReference type="InterPro" id="IPR000163">
    <property type="entry name" value="Prohibitin"/>
</dbReference>
<dbReference type="STRING" id="84588.SYNW1550"/>
<dbReference type="PANTHER" id="PTHR23222:SF0">
    <property type="entry name" value="PROHIBITIN 1"/>
    <property type="match status" value="1"/>
</dbReference>
<dbReference type="SUPFAM" id="SSF117892">
    <property type="entry name" value="Band 7/SPFH domain"/>
    <property type="match status" value="1"/>
</dbReference>
<dbReference type="Proteomes" id="UP000001422">
    <property type="component" value="Chromosome"/>
</dbReference>
<dbReference type="PRINTS" id="PR00679">
    <property type="entry name" value="PROHIBITIN"/>
</dbReference>
<keyword evidence="4" id="KW-0645">Protease</keyword>
<keyword evidence="4" id="KW-0378">Hydrolase</keyword>
<sequence>MRSYQNSENVSKLVIAVSSIFFGGIAVLSSLFVVPAGEVGVVTTLGKVSDEPRQPGLNLKIPFLQSTHSFSVRTQVIPEKFSTLTKDLQVIEATATVKYAVKPSEAPRIYSTIATDDSAIYARVIQPSLLKSLKSVFSKYELDTIATDWNNISSLVQESVSQELSKFDYVVVRGLDITGLQIAEEYRAAIEQKQIAQQQLLRAKTEVQIAEQEAIKFETLSRSLNNSVLYKLFLDKWDGQTQVVPSFAGASTPPVIVGRN</sequence>
<dbReference type="GO" id="GO:0006508">
    <property type="term" value="P:proteolysis"/>
    <property type="evidence" value="ECO:0007669"/>
    <property type="project" value="UniProtKB-KW"/>
</dbReference>
<dbReference type="GO" id="GO:0008233">
    <property type="term" value="F:peptidase activity"/>
    <property type="evidence" value="ECO:0007669"/>
    <property type="project" value="UniProtKB-KW"/>
</dbReference>
<dbReference type="Gene3D" id="3.30.479.30">
    <property type="entry name" value="Band 7 domain"/>
    <property type="match status" value="1"/>
</dbReference>
<dbReference type="AlphaFoldDB" id="Q7U5Z1"/>
<feature type="domain" description="Band 7" evidence="3">
    <location>
        <begin position="29"/>
        <end position="194"/>
    </location>
</feature>
<evidence type="ECO:0000256" key="1">
    <source>
        <dbReference type="SAM" id="Coils"/>
    </source>
</evidence>
<keyword evidence="2" id="KW-0472">Membrane</keyword>
<evidence type="ECO:0000313" key="5">
    <source>
        <dbReference type="Proteomes" id="UP000001422"/>
    </source>
</evidence>
<dbReference type="KEGG" id="syw:SYNW1550"/>
<dbReference type="InterPro" id="IPR001107">
    <property type="entry name" value="Band_7"/>
</dbReference>
<dbReference type="CDD" id="cd03401">
    <property type="entry name" value="SPFH_prohibitin"/>
    <property type="match status" value="1"/>
</dbReference>
<keyword evidence="5" id="KW-1185">Reference proteome</keyword>
<keyword evidence="2" id="KW-0812">Transmembrane</keyword>
<keyword evidence="1" id="KW-0175">Coiled coil</keyword>
<name>Q7U5Z1_PARMW</name>
<protein>
    <submittedName>
        <fullName evidence="4">Possible membrane protease complex subunit</fullName>
    </submittedName>
</protein>
<organism evidence="4 5">
    <name type="scientific">Parasynechococcus marenigrum (strain WH8102)</name>
    <dbReference type="NCBI Taxonomy" id="84588"/>
    <lineage>
        <taxon>Bacteria</taxon>
        <taxon>Bacillati</taxon>
        <taxon>Cyanobacteriota</taxon>
        <taxon>Cyanophyceae</taxon>
        <taxon>Synechococcales</taxon>
        <taxon>Prochlorococcaceae</taxon>
        <taxon>Parasynechococcus</taxon>
        <taxon>Parasynechococcus marenigrum</taxon>
    </lineage>
</organism>
<dbReference type="InterPro" id="IPR036013">
    <property type="entry name" value="Band_7/SPFH_dom_sf"/>
</dbReference>
<feature type="transmembrane region" description="Helical" evidence="2">
    <location>
        <begin position="12"/>
        <end position="34"/>
    </location>
</feature>
<dbReference type="eggNOG" id="COG0330">
    <property type="taxonomic scope" value="Bacteria"/>
</dbReference>
<dbReference type="EMBL" id="BX569693">
    <property type="protein sequence ID" value="CAE08065.1"/>
    <property type="molecule type" value="Genomic_DNA"/>
</dbReference>
<dbReference type="SMART" id="SM00244">
    <property type="entry name" value="PHB"/>
    <property type="match status" value="1"/>
</dbReference>
<dbReference type="GO" id="GO:0016020">
    <property type="term" value="C:membrane"/>
    <property type="evidence" value="ECO:0007669"/>
    <property type="project" value="InterPro"/>
</dbReference>
<evidence type="ECO:0000259" key="3">
    <source>
        <dbReference type="SMART" id="SM00244"/>
    </source>
</evidence>
<proteinExistence type="predicted"/>
<reference evidence="4 5" key="1">
    <citation type="journal article" date="2003" name="Nature">
        <title>The genome of a motile marine Synechococcus.</title>
        <authorList>
            <person name="Palenik B."/>
            <person name="Brahamsha B."/>
            <person name="Larimer F."/>
            <person name="Land M."/>
            <person name="Hauser L."/>
            <person name="Chain P."/>
            <person name="Lamerdin J."/>
            <person name="Regala W."/>
            <person name="Allen E.A."/>
            <person name="McCarren J."/>
            <person name="Paulsen I."/>
            <person name="Dufresne A."/>
            <person name="Partensky F."/>
            <person name="Webb E."/>
            <person name="Waterbury J."/>
        </authorList>
    </citation>
    <scope>NUCLEOTIDE SEQUENCE [LARGE SCALE GENOMIC DNA]</scope>
    <source>
        <strain evidence="4 5">WH8102</strain>
    </source>
</reference>
<feature type="coiled-coil region" evidence="1">
    <location>
        <begin position="186"/>
        <end position="213"/>
    </location>
</feature>
<accession>Q7U5Z1</accession>
<dbReference type="RefSeq" id="WP_011128414.1">
    <property type="nucleotide sequence ID" value="NC_005070.1"/>
</dbReference>
<dbReference type="HOGENOM" id="CLU_047969_1_2_3"/>
<keyword evidence="2" id="KW-1133">Transmembrane helix</keyword>
<evidence type="ECO:0000256" key="2">
    <source>
        <dbReference type="SAM" id="Phobius"/>
    </source>
</evidence>
<evidence type="ECO:0000313" key="4">
    <source>
        <dbReference type="EMBL" id="CAE08065.1"/>
    </source>
</evidence>
<dbReference type="PANTHER" id="PTHR23222">
    <property type="entry name" value="PROHIBITIN"/>
    <property type="match status" value="1"/>
</dbReference>